<protein>
    <submittedName>
        <fullName evidence="1">Uncharacterized protein</fullName>
    </submittedName>
</protein>
<reference evidence="1" key="1">
    <citation type="submission" date="2021-02" db="EMBL/GenBank/DDBJ databases">
        <authorList>
            <person name="Nowell W R."/>
        </authorList>
    </citation>
    <scope>NUCLEOTIDE SEQUENCE</scope>
</reference>
<dbReference type="AlphaFoldDB" id="A0A8S3EJ87"/>
<dbReference type="Proteomes" id="UP000676336">
    <property type="component" value="Unassembled WGS sequence"/>
</dbReference>
<comment type="caution">
    <text evidence="1">The sequence shown here is derived from an EMBL/GenBank/DDBJ whole genome shotgun (WGS) entry which is preliminary data.</text>
</comment>
<evidence type="ECO:0000313" key="1">
    <source>
        <dbReference type="EMBL" id="CAF5074134.1"/>
    </source>
</evidence>
<proteinExistence type="predicted"/>
<feature type="non-terminal residue" evidence="1">
    <location>
        <position position="1"/>
    </location>
</feature>
<sequence>ARALLKNPSILILDEGDYS</sequence>
<accession>A0A8S3EJ87</accession>
<gene>
    <name evidence="1" type="ORF">SMN809_LOCUS60439</name>
</gene>
<name>A0A8S3EJ87_9BILA</name>
<evidence type="ECO:0000313" key="2">
    <source>
        <dbReference type="Proteomes" id="UP000676336"/>
    </source>
</evidence>
<organism evidence="1 2">
    <name type="scientific">Rotaria magnacalcarata</name>
    <dbReference type="NCBI Taxonomy" id="392030"/>
    <lineage>
        <taxon>Eukaryota</taxon>
        <taxon>Metazoa</taxon>
        <taxon>Spiralia</taxon>
        <taxon>Gnathifera</taxon>
        <taxon>Rotifera</taxon>
        <taxon>Eurotatoria</taxon>
        <taxon>Bdelloidea</taxon>
        <taxon>Philodinida</taxon>
        <taxon>Philodinidae</taxon>
        <taxon>Rotaria</taxon>
    </lineage>
</organism>
<dbReference type="EMBL" id="CAJOBI010235592">
    <property type="protein sequence ID" value="CAF5074134.1"/>
    <property type="molecule type" value="Genomic_DNA"/>
</dbReference>